<dbReference type="STRING" id="262668.GCA_000931715_00789"/>
<proteinExistence type="predicted"/>
<organism evidence="3 4">
    <name type="scientific">Acinetobacter beijerinckii CIP 110307</name>
    <dbReference type="NCBI Taxonomy" id="1217648"/>
    <lineage>
        <taxon>Bacteria</taxon>
        <taxon>Pseudomonadati</taxon>
        <taxon>Pseudomonadota</taxon>
        <taxon>Gammaproteobacteria</taxon>
        <taxon>Moraxellales</taxon>
        <taxon>Moraxellaceae</taxon>
        <taxon>Acinetobacter</taxon>
    </lineage>
</organism>
<protein>
    <recommendedName>
        <fullName evidence="2">SWIM-type domain-containing protein</fullName>
    </recommendedName>
</protein>
<keyword evidence="1" id="KW-0479">Metal-binding</keyword>
<name>N9ECZ9_9GAMM</name>
<dbReference type="PATRIC" id="fig|1217648.3.peg.336"/>
<sequence>MSWQHQYLAYDQDSLATYANTGLVRRALKDIEAGKVILQTEQSEHITIESDGQQVGLSSAGLVNASCSCPATGACKHIVAAVLYLQQHLQNSVQQPIENLTTDSAEDIQSTTVELVEQLENNFQPNLIEEILRVDLNQIAKKIGKAQTQKAIKLARLWQKEQQTELFEEEYSLKIRIKSLAEDIIYVAGASFAGMLSNLEKDQSAYYLAALSEVQRLQGKFWTELELNETENPAVLSESEGQFIIELKDDLAQLIEFGLSHVNEMTARQLHLLNMSARSESLPRLAALLRQLSGQVTRLLNRDEHSSEHETLLYLAQINAYLYQLEHAEGEVLVRLRGKSRRQYEVDQEQIDLELLPLGARWWRTLGGARGITLYFSEQENPQIFEVTLARTENNDPNFNRYNAWSQQSIWMMTAQQLMQKKIRLQQPRFSEDDRLSASGQSRALPLHSLKDLQDFSIYQHIGFDNWHKIQQRWQQQLHSIEGVDQTVMLSISSYDKPQVDEIEQCLWWTVYDQHQSAIHLRLDWKTSEIEKIRQLERLCTQKIQIGSVFVYCQIKGHTLVLSPMSLLITQNEKTRLFNLDFDQFTESKKTLKESIVGRIEQLLIKKQQQRAKLSSIQMSLSQKVCEPIFDVLLSLSCSGRMMLSSSQIQTLQQQRELALDAGMSILAKQLTSLLAASKINVDSILRLIYLCDLTLRMQVKLPIQLTVEDKPVL</sequence>
<evidence type="ECO:0000313" key="3">
    <source>
        <dbReference type="EMBL" id="ENW08323.1"/>
    </source>
</evidence>
<dbReference type="GeneID" id="29855702"/>
<dbReference type="EMBL" id="APQL01000002">
    <property type="protein sequence ID" value="ENW08323.1"/>
    <property type="molecule type" value="Genomic_DNA"/>
</dbReference>
<feature type="domain" description="SWIM-type" evidence="2">
    <location>
        <begin position="44"/>
        <end position="86"/>
    </location>
</feature>
<comment type="caution">
    <text evidence="3">The sequence shown here is derived from an EMBL/GenBank/DDBJ whole genome shotgun (WGS) entry which is preliminary data.</text>
</comment>
<keyword evidence="1" id="KW-0863">Zinc-finger</keyword>
<keyword evidence="1" id="KW-0862">Zinc</keyword>
<dbReference type="RefSeq" id="WP_005057968.1">
    <property type="nucleotide sequence ID" value="NZ_KB849764.1"/>
</dbReference>
<accession>N9ECZ9</accession>
<keyword evidence="4" id="KW-1185">Reference proteome</keyword>
<dbReference type="HOGENOM" id="CLU_025258_0_0_6"/>
<dbReference type="Proteomes" id="UP000017670">
    <property type="component" value="Unassembled WGS sequence"/>
</dbReference>
<dbReference type="AlphaFoldDB" id="N9ECZ9"/>
<dbReference type="InterPro" id="IPR007527">
    <property type="entry name" value="Znf_SWIM"/>
</dbReference>
<dbReference type="Pfam" id="PF04434">
    <property type="entry name" value="SWIM"/>
    <property type="match status" value="1"/>
</dbReference>
<gene>
    <name evidence="3" type="ORF">F933_00347</name>
</gene>
<evidence type="ECO:0000256" key="1">
    <source>
        <dbReference type="PROSITE-ProRule" id="PRU00325"/>
    </source>
</evidence>
<evidence type="ECO:0000259" key="2">
    <source>
        <dbReference type="PROSITE" id="PS50966"/>
    </source>
</evidence>
<reference evidence="3 4" key="1">
    <citation type="submission" date="2013-02" db="EMBL/GenBank/DDBJ databases">
        <title>The Genome Sequence of Acinetobacter beijerinckii CIP 110307.</title>
        <authorList>
            <consortium name="The Broad Institute Genome Sequencing Platform"/>
            <consortium name="The Broad Institute Genome Sequencing Center for Infectious Disease"/>
            <person name="Cerqueira G."/>
            <person name="Feldgarden M."/>
            <person name="Courvalin P."/>
            <person name="Perichon B."/>
            <person name="Grillot-Courvalin C."/>
            <person name="Clermont D."/>
            <person name="Rocha E."/>
            <person name="Yoon E.-J."/>
            <person name="Nemec A."/>
            <person name="Walker B."/>
            <person name="Young S.K."/>
            <person name="Zeng Q."/>
            <person name="Gargeya S."/>
            <person name="Fitzgerald M."/>
            <person name="Haas B."/>
            <person name="Abouelleil A."/>
            <person name="Alvarado L."/>
            <person name="Arachchi H.M."/>
            <person name="Berlin A.M."/>
            <person name="Chapman S.B."/>
            <person name="Dewar J."/>
            <person name="Goldberg J."/>
            <person name="Griggs A."/>
            <person name="Gujja S."/>
            <person name="Hansen M."/>
            <person name="Howarth C."/>
            <person name="Imamovic A."/>
            <person name="Larimer J."/>
            <person name="McCowan C."/>
            <person name="Murphy C."/>
            <person name="Neiman D."/>
            <person name="Pearson M."/>
            <person name="Priest M."/>
            <person name="Roberts A."/>
            <person name="Saif S."/>
            <person name="Shea T."/>
            <person name="Sisk P."/>
            <person name="Sykes S."/>
            <person name="Wortman J."/>
            <person name="Nusbaum C."/>
            <person name="Birren B."/>
        </authorList>
    </citation>
    <scope>NUCLEOTIDE SEQUENCE [LARGE SCALE GENOMIC DNA]</scope>
    <source>
        <strain evidence="3 4">CIP 110307</strain>
    </source>
</reference>
<dbReference type="eggNOG" id="COG4715">
    <property type="taxonomic scope" value="Bacteria"/>
</dbReference>
<evidence type="ECO:0000313" key="4">
    <source>
        <dbReference type="Proteomes" id="UP000017670"/>
    </source>
</evidence>
<dbReference type="PROSITE" id="PS50966">
    <property type="entry name" value="ZF_SWIM"/>
    <property type="match status" value="1"/>
</dbReference>
<dbReference type="GO" id="GO:0008270">
    <property type="term" value="F:zinc ion binding"/>
    <property type="evidence" value="ECO:0007669"/>
    <property type="project" value="UniProtKB-KW"/>
</dbReference>